<organism evidence="1 2">
    <name type="scientific">Cronartium quercuum f. sp. fusiforme G11</name>
    <dbReference type="NCBI Taxonomy" id="708437"/>
    <lineage>
        <taxon>Eukaryota</taxon>
        <taxon>Fungi</taxon>
        <taxon>Dikarya</taxon>
        <taxon>Basidiomycota</taxon>
        <taxon>Pucciniomycotina</taxon>
        <taxon>Pucciniomycetes</taxon>
        <taxon>Pucciniales</taxon>
        <taxon>Coleosporiaceae</taxon>
        <taxon>Cronartium</taxon>
    </lineage>
</organism>
<comment type="caution">
    <text evidence="1">The sequence shown here is derived from an EMBL/GenBank/DDBJ whole genome shotgun (WGS) entry which is preliminary data.</text>
</comment>
<sequence>MFGIGISLAASFRCVCSAFRRLIITIVLAGMILTSLSKKIRVAQTYDNCRVVDAHGPYPAGNTSHEHRILNVLQVDLLVSPLDVTRQRSNAGGIRGQLGAFVPPHTPNGNVRPTYEVMLRVHPTTATKEIHVATGKLSHASSDHSFTCSIFRTGTFLGFEHITSCILSAFLISLIHSGALCIMQEAERLRMFCETHLGIQPQGGNFNPMLNTDGLRSRKRLKTSNNGLSELAGLSGFHSPYNNDLGNFVEGYNDGRERFVEGCSPTVTRSRGRPLSPLSGGRNSLIFHDLQMGNKRHTQFRNRQVFEFASNRNAVSKRLKQRPSKKRYLKSLNKHISSLSIRETDTPVDGHIQELERTSRSATTADYDSAYGLGMISGLRVEDIQRSHPIEKHDLKSIRTLLDELLHFFPGKKWVYDDKTLASLLSKGKLIPAISELKAKLLRSQTHLKSIQIYLENLPKALESGNPLTQNWKTPYTVPNIMTKLEDFFNESDLKSSTVTKISGNPIITLEQNTATPSLIKVLNTLAKKLHVSKVQIQLLPARMTFLTKEFITPQISNYLNTLKY</sequence>
<gene>
    <name evidence="1" type="ORF">CROQUDRAFT_91268</name>
</gene>
<dbReference type="EMBL" id="MU167246">
    <property type="protein sequence ID" value="KAG0147564.1"/>
    <property type="molecule type" value="Genomic_DNA"/>
</dbReference>
<reference evidence="1" key="1">
    <citation type="submission" date="2013-11" db="EMBL/GenBank/DDBJ databases">
        <title>Genome sequence of the fusiform rust pathogen reveals effectors for host alternation and coevolution with pine.</title>
        <authorList>
            <consortium name="DOE Joint Genome Institute"/>
            <person name="Smith K."/>
            <person name="Pendleton A."/>
            <person name="Kubisiak T."/>
            <person name="Anderson C."/>
            <person name="Salamov A."/>
            <person name="Aerts A."/>
            <person name="Riley R."/>
            <person name="Clum A."/>
            <person name="Lindquist E."/>
            <person name="Ence D."/>
            <person name="Campbell M."/>
            <person name="Kronenberg Z."/>
            <person name="Feau N."/>
            <person name="Dhillon B."/>
            <person name="Hamelin R."/>
            <person name="Burleigh J."/>
            <person name="Smith J."/>
            <person name="Yandell M."/>
            <person name="Nelson C."/>
            <person name="Grigoriev I."/>
            <person name="Davis J."/>
        </authorList>
    </citation>
    <scope>NUCLEOTIDE SEQUENCE</scope>
    <source>
        <strain evidence="1">G11</strain>
    </source>
</reference>
<dbReference type="AlphaFoldDB" id="A0A9P6TD99"/>
<evidence type="ECO:0000313" key="1">
    <source>
        <dbReference type="EMBL" id="KAG0147564.1"/>
    </source>
</evidence>
<dbReference type="Proteomes" id="UP000886653">
    <property type="component" value="Unassembled WGS sequence"/>
</dbReference>
<keyword evidence="2" id="KW-1185">Reference proteome</keyword>
<proteinExistence type="predicted"/>
<name>A0A9P6TD99_9BASI</name>
<protein>
    <submittedName>
        <fullName evidence="1">Uncharacterized protein</fullName>
    </submittedName>
</protein>
<evidence type="ECO:0000313" key="2">
    <source>
        <dbReference type="Proteomes" id="UP000886653"/>
    </source>
</evidence>
<accession>A0A9P6TD99</accession>